<accession>A0A2A4EXE8</accession>
<gene>
    <name evidence="2" type="ORF">BWP39_12740</name>
</gene>
<sequence length="71" mass="7562">MPIYDYECADCGAFEVMRRIAERDAPVDCPQCGGAVDRIHTGAPMLATGDSDGSDNQGSYGMRHRAGCSCC</sequence>
<dbReference type="AlphaFoldDB" id="A0A2A4EXE8"/>
<dbReference type="SMART" id="SM00834">
    <property type="entry name" value="CxxC_CXXC_SSSS"/>
    <property type="match status" value="1"/>
</dbReference>
<dbReference type="InterPro" id="IPR013429">
    <property type="entry name" value="Regulatory_FmdB_Zinc_ribbon"/>
</dbReference>
<dbReference type="Pfam" id="PF09723">
    <property type="entry name" value="Zn_ribbon_8"/>
    <property type="match status" value="1"/>
</dbReference>
<name>A0A2A4EXE8_9BURK</name>
<evidence type="ECO:0000313" key="2">
    <source>
        <dbReference type="EMBL" id="PCE25387.1"/>
    </source>
</evidence>
<dbReference type="NCBIfam" id="TIGR02605">
    <property type="entry name" value="CxxC_CxxC_SSSS"/>
    <property type="match status" value="1"/>
</dbReference>
<reference evidence="2 3" key="1">
    <citation type="submission" date="2017-01" db="EMBL/GenBank/DDBJ databases">
        <title>Whole-Genome Shotgun Sequencing of Two beta-Proteobacterial Species in Search of the Bulgecin Biosynthetic Cluster.</title>
        <authorList>
            <person name="Horsman M.E."/>
            <person name="Marous D.R."/>
            <person name="Li R."/>
            <person name="Oliver R.A."/>
            <person name="Byun B."/>
            <person name="Emrich S.J."/>
            <person name="Boggess B."/>
            <person name="Townsend C.A."/>
            <person name="Mobashery S."/>
        </authorList>
    </citation>
    <scope>NUCLEOTIDE SEQUENCE [LARGE SCALE GENOMIC DNA]</scope>
    <source>
        <strain evidence="2 3">ATCC 31363</strain>
    </source>
</reference>
<evidence type="ECO:0000313" key="3">
    <source>
        <dbReference type="Proteomes" id="UP000218022"/>
    </source>
</evidence>
<organism evidence="2 3">
    <name type="scientific">Paraburkholderia acidicola</name>
    <dbReference type="NCBI Taxonomy" id="1912599"/>
    <lineage>
        <taxon>Bacteria</taxon>
        <taxon>Pseudomonadati</taxon>
        <taxon>Pseudomonadota</taxon>
        <taxon>Betaproteobacteria</taxon>
        <taxon>Burkholderiales</taxon>
        <taxon>Burkholderiaceae</taxon>
        <taxon>Paraburkholderia</taxon>
    </lineage>
</organism>
<comment type="caution">
    <text evidence="2">The sequence shown here is derived from an EMBL/GenBank/DDBJ whole genome shotgun (WGS) entry which is preliminary data.</text>
</comment>
<protein>
    <recommendedName>
        <fullName evidence="1">Putative regulatory protein FmdB zinc ribbon domain-containing protein</fullName>
    </recommendedName>
</protein>
<proteinExistence type="predicted"/>
<dbReference type="EMBL" id="MTZV01000004">
    <property type="protein sequence ID" value="PCE25387.1"/>
    <property type="molecule type" value="Genomic_DNA"/>
</dbReference>
<dbReference type="OrthoDB" id="9813321at2"/>
<evidence type="ECO:0000259" key="1">
    <source>
        <dbReference type="SMART" id="SM00834"/>
    </source>
</evidence>
<dbReference type="Proteomes" id="UP000218022">
    <property type="component" value="Unassembled WGS sequence"/>
</dbReference>
<feature type="domain" description="Putative regulatory protein FmdB zinc ribbon" evidence="1">
    <location>
        <begin position="1"/>
        <end position="41"/>
    </location>
</feature>
<dbReference type="RefSeq" id="WP_096722512.1">
    <property type="nucleotide sequence ID" value="NZ_MTZV01000004.1"/>
</dbReference>